<reference evidence="7" key="2">
    <citation type="journal article" date="2007" name="PLoS Biol.">
        <title>Survey sequencing and comparative analysis of the elephant shark (Callorhinchus milii) genome.</title>
        <authorList>
            <person name="Venkatesh B."/>
            <person name="Kirkness E.F."/>
            <person name="Loh Y.H."/>
            <person name="Halpern A.L."/>
            <person name="Lee A.P."/>
            <person name="Johnson J."/>
            <person name="Dandona N."/>
            <person name="Viswanathan L.D."/>
            <person name="Tay A."/>
            <person name="Venter J.C."/>
            <person name="Strausberg R.L."/>
            <person name="Brenner S."/>
        </authorList>
    </citation>
    <scope>NUCLEOTIDE SEQUENCE [LARGE SCALE GENOMIC DNA]</scope>
</reference>
<dbReference type="PROSITE" id="PS51132">
    <property type="entry name" value="OLF"/>
    <property type="match status" value="1"/>
</dbReference>
<sequence length="353" mass="38476">MPGVPGADGKPGKKGEQGPKGESDDNYNEIILKGSKGEMGPPGPPGPVGPPGAPGPRASAIGSKPQDEQSMDSSDEAQVVPNDSTVIGKTLAKNTMSSRSKKPGRIVILADGPCNVTKSANTFGAWMQDSAAKNDDRIWLVQHFSGLTVSEYENLEALKNGSKAKNIVLPYFFHGCGHAVLNGSIYYHKGGSENIIRFPLDGTPPQRMRIENALHKSRNYLFQNSKTYFDLAADENGFWVIYASTSEETITVGKIQINETSFSIVQTINTTYPKSKAGNAFIARGVLYITDTKDSQVVGVFDLLKRKLLDVSFDFRSSSEVLAMLSYNPRNQYLYTWEGGCLKQYGLQFQLDT</sequence>
<dbReference type="Ensembl" id="ENSCMIT00000047755.1">
    <property type="protein sequence ID" value="ENSCMIP00000047088.1"/>
    <property type="gene ID" value="ENSCMIG00000019322.1"/>
</dbReference>
<evidence type="ECO:0000256" key="1">
    <source>
        <dbReference type="ARBA" id="ARBA00004613"/>
    </source>
</evidence>
<evidence type="ECO:0000313" key="6">
    <source>
        <dbReference type="Ensembl" id="ENSCMIP00000047088.1"/>
    </source>
</evidence>
<dbReference type="Proteomes" id="UP000314986">
    <property type="component" value="Unassembled WGS sequence"/>
</dbReference>
<dbReference type="GO" id="GO:0007165">
    <property type="term" value="P:signal transduction"/>
    <property type="evidence" value="ECO:0007669"/>
    <property type="project" value="TreeGrafter"/>
</dbReference>
<dbReference type="Pfam" id="PF02191">
    <property type="entry name" value="OLF"/>
    <property type="match status" value="1"/>
</dbReference>
<dbReference type="SMART" id="SM00284">
    <property type="entry name" value="OLF"/>
    <property type="match status" value="1"/>
</dbReference>
<dbReference type="GeneTree" id="ENSGT00940000158020"/>
<reference evidence="7" key="3">
    <citation type="journal article" date="2014" name="Nature">
        <title>Elephant shark genome provides unique insights into gnathostome evolution.</title>
        <authorList>
            <consortium name="International Elephant Shark Genome Sequencing Consortium"/>
            <person name="Venkatesh B."/>
            <person name="Lee A.P."/>
            <person name="Ravi V."/>
            <person name="Maurya A.K."/>
            <person name="Lian M.M."/>
            <person name="Swann J.B."/>
            <person name="Ohta Y."/>
            <person name="Flajnik M.F."/>
            <person name="Sutoh Y."/>
            <person name="Kasahara M."/>
            <person name="Hoon S."/>
            <person name="Gangu V."/>
            <person name="Roy S.W."/>
            <person name="Irimia M."/>
            <person name="Korzh V."/>
            <person name="Kondrychyn I."/>
            <person name="Lim Z.W."/>
            <person name="Tay B.H."/>
            <person name="Tohari S."/>
            <person name="Kong K.W."/>
            <person name="Ho S."/>
            <person name="Lorente-Galdos B."/>
            <person name="Quilez J."/>
            <person name="Marques-Bonet T."/>
            <person name="Raney B.J."/>
            <person name="Ingham P.W."/>
            <person name="Tay A."/>
            <person name="Hillier L.W."/>
            <person name="Minx P."/>
            <person name="Boehm T."/>
            <person name="Wilson R.K."/>
            <person name="Brenner S."/>
            <person name="Warren W.C."/>
        </authorList>
    </citation>
    <scope>NUCLEOTIDE SEQUENCE [LARGE SCALE GENOMIC DNA]</scope>
</reference>
<dbReference type="SUPFAM" id="SSF101898">
    <property type="entry name" value="NHL repeat"/>
    <property type="match status" value="1"/>
</dbReference>
<organism evidence="6 7">
    <name type="scientific">Callorhinchus milii</name>
    <name type="common">Ghost shark</name>
    <dbReference type="NCBI Taxonomy" id="7868"/>
    <lineage>
        <taxon>Eukaryota</taxon>
        <taxon>Metazoa</taxon>
        <taxon>Chordata</taxon>
        <taxon>Craniata</taxon>
        <taxon>Vertebrata</taxon>
        <taxon>Chondrichthyes</taxon>
        <taxon>Holocephali</taxon>
        <taxon>Chimaeriformes</taxon>
        <taxon>Callorhinchidae</taxon>
        <taxon>Callorhinchus</taxon>
    </lineage>
</organism>
<feature type="compositionally biased region" description="Pro residues" evidence="4">
    <location>
        <begin position="41"/>
        <end position="54"/>
    </location>
</feature>
<evidence type="ECO:0000259" key="5">
    <source>
        <dbReference type="PROSITE" id="PS51132"/>
    </source>
</evidence>
<dbReference type="Gene3D" id="1.20.5.320">
    <property type="entry name" value="6-Phosphogluconate Dehydrogenase, domain 3"/>
    <property type="match status" value="1"/>
</dbReference>
<reference evidence="6" key="5">
    <citation type="submission" date="2025-09" db="UniProtKB">
        <authorList>
            <consortium name="Ensembl"/>
        </authorList>
    </citation>
    <scope>IDENTIFICATION</scope>
</reference>
<evidence type="ECO:0000256" key="4">
    <source>
        <dbReference type="SAM" id="MobiDB-lite"/>
    </source>
</evidence>
<protein>
    <submittedName>
        <fullName evidence="6">Gliomedin</fullName>
    </submittedName>
</protein>
<feature type="domain" description="Olfactomedin-like" evidence="5">
    <location>
        <begin position="99"/>
        <end position="351"/>
    </location>
</feature>
<accession>A0A4W3K6Q8</accession>
<dbReference type="AlphaFoldDB" id="A0A4W3K6Q8"/>
<feature type="compositionally biased region" description="Basic and acidic residues" evidence="4">
    <location>
        <begin position="10"/>
        <end position="23"/>
    </location>
</feature>
<dbReference type="InterPro" id="IPR050605">
    <property type="entry name" value="Olfactomedin-like_domain"/>
</dbReference>
<dbReference type="OMA" id="DLHNIHE"/>
<dbReference type="GO" id="GO:0009986">
    <property type="term" value="C:cell surface"/>
    <property type="evidence" value="ECO:0007669"/>
    <property type="project" value="TreeGrafter"/>
</dbReference>
<feature type="region of interest" description="Disordered" evidence="4">
    <location>
        <begin position="1"/>
        <end position="79"/>
    </location>
</feature>
<keyword evidence="7" id="KW-1185">Reference proteome</keyword>
<evidence type="ECO:0000256" key="2">
    <source>
        <dbReference type="ARBA" id="ARBA00022525"/>
    </source>
</evidence>
<keyword evidence="2" id="KW-0964">Secreted</keyword>
<reference evidence="6" key="4">
    <citation type="submission" date="2025-08" db="UniProtKB">
        <authorList>
            <consortium name="Ensembl"/>
        </authorList>
    </citation>
    <scope>IDENTIFICATION</scope>
</reference>
<evidence type="ECO:0000256" key="3">
    <source>
        <dbReference type="PROSITE-ProRule" id="PRU00446"/>
    </source>
</evidence>
<name>A0A4W3K6Q8_CALMI</name>
<comment type="caution">
    <text evidence="3">Lacks conserved residue(s) required for the propagation of feature annotation.</text>
</comment>
<dbReference type="InParanoid" id="A0A4W3K6Q8"/>
<dbReference type="PANTHER" id="PTHR23192:SF85">
    <property type="entry name" value="GLIOMEDIN"/>
    <property type="match status" value="1"/>
</dbReference>
<dbReference type="GO" id="GO:0005615">
    <property type="term" value="C:extracellular space"/>
    <property type="evidence" value="ECO:0007669"/>
    <property type="project" value="TreeGrafter"/>
</dbReference>
<dbReference type="PANTHER" id="PTHR23192">
    <property type="entry name" value="OLFACTOMEDIN-RELATED"/>
    <property type="match status" value="1"/>
</dbReference>
<reference evidence="7" key="1">
    <citation type="journal article" date="2006" name="Science">
        <title>Ancient noncoding elements conserved in the human genome.</title>
        <authorList>
            <person name="Venkatesh B."/>
            <person name="Kirkness E.F."/>
            <person name="Loh Y.H."/>
            <person name="Halpern A.L."/>
            <person name="Lee A.P."/>
            <person name="Johnson J."/>
            <person name="Dandona N."/>
            <person name="Viswanathan L.D."/>
            <person name="Tay A."/>
            <person name="Venter J.C."/>
            <person name="Strausberg R.L."/>
            <person name="Brenner S."/>
        </authorList>
    </citation>
    <scope>NUCLEOTIDE SEQUENCE [LARGE SCALE GENOMIC DNA]</scope>
</reference>
<proteinExistence type="predicted"/>
<dbReference type="STRING" id="7868.ENSCMIP00000047088"/>
<dbReference type="InterPro" id="IPR003112">
    <property type="entry name" value="Olfac-like_dom"/>
</dbReference>
<comment type="subcellular location">
    <subcellularLocation>
        <location evidence="1">Secreted</location>
    </subcellularLocation>
</comment>
<evidence type="ECO:0000313" key="7">
    <source>
        <dbReference type="Proteomes" id="UP000314986"/>
    </source>
</evidence>